<evidence type="ECO:0000256" key="5">
    <source>
        <dbReference type="ARBA" id="ARBA00022833"/>
    </source>
</evidence>
<keyword evidence="4" id="KW-0378">Hydrolase</keyword>
<keyword evidence="5" id="KW-0862">Zinc</keyword>
<evidence type="ECO:0000259" key="7">
    <source>
        <dbReference type="Pfam" id="PF01435"/>
    </source>
</evidence>
<dbReference type="InterPro" id="IPR001915">
    <property type="entry name" value="Peptidase_M48"/>
</dbReference>
<name>A0ABW5JJ52_9BACT</name>
<evidence type="ECO:0000256" key="6">
    <source>
        <dbReference type="ARBA" id="ARBA00023049"/>
    </source>
</evidence>
<evidence type="ECO:0000256" key="2">
    <source>
        <dbReference type="ARBA" id="ARBA00022670"/>
    </source>
</evidence>
<dbReference type="RefSeq" id="WP_390300912.1">
    <property type="nucleotide sequence ID" value="NZ_JBHULI010000024.1"/>
</dbReference>
<gene>
    <name evidence="8" type="ORF">ACFSVN_08330</name>
</gene>
<accession>A0ABW5JJ52</accession>
<keyword evidence="6 8" id="KW-0482">Metalloprotease</keyword>
<dbReference type="InterPro" id="IPR051156">
    <property type="entry name" value="Mito/Outer_Membr_Metalloprot"/>
</dbReference>
<protein>
    <submittedName>
        <fullName evidence="8">M48 family metalloprotease</fullName>
    </submittedName>
</protein>
<proteinExistence type="predicted"/>
<dbReference type="Proteomes" id="UP001597460">
    <property type="component" value="Unassembled WGS sequence"/>
</dbReference>
<dbReference type="EMBL" id="JBHULI010000024">
    <property type="protein sequence ID" value="MFD2532448.1"/>
    <property type="molecule type" value="Genomic_DNA"/>
</dbReference>
<dbReference type="PANTHER" id="PTHR22726">
    <property type="entry name" value="METALLOENDOPEPTIDASE OMA1"/>
    <property type="match status" value="1"/>
</dbReference>
<evidence type="ECO:0000256" key="1">
    <source>
        <dbReference type="ARBA" id="ARBA00001947"/>
    </source>
</evidence>
<organism evidence="8 9">
    <name type="scientific">Gracilimonas halophila</name>
    <dbReference type="NCBI Taxonomy" id="1834464"/>
    <lineage>
        <taxon>Bacteria</taxon>
        <taxon>Pseudomonadati</taxon>
        <taxon>Balneolota</taxon>
        <taxon>Balneolia</taxon>
        <taxon>Balneolales</taxon>
        <taxon>Balneolaceae</taxon>
        <taxon>Gracilimonas</taxon>
    </lineage>
</organism>
<evidence type="ECO:0000256" key="3">
    <source>
        <dbReference type="ARBA" id="ARBA00022723"/>
    </source>
</evidence>
<keyword evidence="3" id="KW-0479">Metal-binding</keyword>
<evidence type="ECO:0000256" key="4">
    <source>
        <dbReference type="ARBA" id="ARBA00022801"/>
    </source>
</evidence>
<evidence type="ECO:0000313" key="8">
    <source>
        <dbReference type="EMBL" id="MFD2532448.1"/>
    </source>
</evidence>
<dbReference type="GO" id="GO:0008237">
    <property type="term" value="F:metallopeptidase activity"/>
    <property type="evidence" value="ECO:0007669"/>
    <property type="project" value="UniProtKB-KW"/>
</dbReference>
<feature type="domain" description="Peptidase M48" evidence="7">
    <location>
        <begin position="92"/>
        <end position="256"/>
    </location>
</feature>
<evidence type="ECO:0000313" key="9">
    <source>
        <dbReference type="Proteomes" id="UP001597460"/>
    </source>
</evidence>
<reference evidence="9" key="1">
    <citation type="journal article" date="2019" name="Int. J. Syst. Evol. Microbiol.">
        <title>The Global Catalogue of Microorganisms (GCM) 10K type strain sequencing project: providing services to taxonomists for standard genome sequencing and annotation.</title>
        <authorList>
            <consortium name="The Broad Institute Genomics Platform"/>
            <consortium name="The Broad Institute Genome Sequencing Center for Infectious Disease"/>
            <person name="Wu L."/>
            <person name="Ma J."/>
        </authorList>
    </citation>
    <scope>NUCLEOTIDE SEQUENCE [LARGE SCALE GENOMIC DNA]</scope>
    <source>
        <strain evidence="9">KCTC 52042</strain>
    </source>
</reference>
<keyword evidence="2" id="KW-0645">Protease</keyword>
<sequence length="496" mass="54993">MKIRPIFISIVIIAFLGLNSCVTLEQNPVSGNKRAFGYTWEQEVQIGKDADSEIIAQYGLYENEELTNYVSDLGQSLLEVSHLRREDTPQKFRETEFTFRVLDSPVVNAFALPGGYIYVTRGLLAHLNNEAQLAVVLGHEIAHVAARHASQRAATQQFGQLAVIGGAIIGESLGYDGGSILQLSGQTAQLLFLKYGRDAERESDALGVEYSAMKNYQAAEGADFFTSLKRISETQGGGIPTLLSSHPDPGEREETIPQLAQEWAERGYEQTILDKEEFMGMIENIMFGDNPRQGFARDGIFYHPDLEFLFPVPSGFDLYNQPSAVIMVNEDQTAISQFTLDSENESPRTSVQTFLAQEGITVESQTEYAEAGMNGYRGVATAATQDGSELKLQLTAIEYGGYIYRFLSYTSAAGYENYEARFNSIPSGFQELQDESILNIEPVRLELITVSESGIFSEFLPNELPMNIEPIDVAIINQVELDQTIERGTVLKMPVQ</sequence>
<comment type="cofactor">
    <cofactor evidence="1">
        <name>Zn(2+)</name>
        <dbReference type="ChEBI" id="CHEBI:29105"/>
    </cofactor>
</comment>
<keyword evidence="9" id="KW-1185">Reference proteome</keyword>
<dbReference type="Gene3D" id="3.30.2010.10">
    <property type="entry name" value="Metalloproteases ('zincins'), catalytic domain"/>
    <property type="match status" value="1"/>
</dbReference>
<dbReference type="PANTHER" id="PTHR22726:SF1">
    <property type="entry name" value="METALLOENDOPEPTIDASE OMA1, MITOCHONDRIAL"/>
    <property type="match status" value="1"/>
</dbReference>
<dbReference type="Pfam" id="PF01435">
    <property type="entry name" value="Peptidase_M48"/>
    <property type="match status" value="1"/>
</dbReference>
<comment type="caution">
    <text evidence="8">The sequence shown here is derived from an EMBL/GenBank/DDBJ whole genome shotgun (WGS) entry which is preliminary data.</text>
</comment>